<reference evidence="5" key="1">
    <citation type="submission" date="2020-10" db="EMBL/GenBank/DDBJ databases">
        <authorList>
            <person name="Kikuchi T."/>
        </authorList>
    </citation>
    <scope>NUCLEOTIDE SEQUENCE</scope>
    <source>
        <strain evidence="5">NKZ352</strain>
    </source>
</reference>
<dbReference type="PROSITE" id="PS51450">
    <property type="entry name" value="LRR"/>
    <property type="match status" value="1"/>
</dbReference>
<sequence length="631" mass="70382">MPSGRSRPLGLHDHWLVRCPKLQTVTSRAAPGSYGSCKMKILTIFLVSVVLTTVNGCPDGCTCQHNSLSCHWLSKQNYADLLKDLTHSSIDSLHVVSTADFSIEDLPTLASLSQLTIENCSTPDPWLVQRNRFPNVRKLRIIHSNITSIARSLVLAFPMLEELDLGYNQIFSLGSDSIHLPRVKKLSLNNNRIEVLGVHILRYMPQLLELDLSSNMLTKLVTSDFSSASTLRILRINRNQIKTIECDTSTQMPAIESLDLSFNELSEMPGDGLRDMEQIVRLNLSFNPINAIPHAALRLPNLQVLDLSNTLARVVEAGAFSYLPHLHTLHLQNNKLLLAISALAFQNNSIVFSMDISNTALRIIPAAMFNYVSRVDNKKIGGTRFDCGCILESLEDMGTTTMVDWDSAICVTRKGAIQKISELTRSSLTPEDTCRPDLFIPQNSIQTAYVGDTYHIHCLSNLDDVEMSWKTPKNLTLHSFPPQLASPLPRLDYFTSSLFEPASVEKVINRTKATTEYFGIDVVLGFDNGTYECTSRKDGMSASKRIHLIVKKPDIVLNATHVGVTSVHLAWNKNLHVQAVDKVALQVVTYSGSDFKREVQLSLFNMYCSYNLINLSPDKEYKICLEMGSLA</sequence>
<proteinExistence type="predicted"/>
<evidence type="ECO:0000259" key="4">
    <source>
        <dbReference type="PROSITE" id="PS50835"/>
    </source>
</evidence>
<name>A0A8S1GZH5_9PELO</name>
<dbReference type="InterPro" id="IPR001611">
    <property type="entry name" value="Leu-rich_rpt"/>
</dbReference>
<dbReference type="Proteomes" id="UP000835052">
    <property type="component" value="Unassembled WGS sequence"/>
</dbReference>
<keyword evidence="2" id="KW-0732">Signal</keyword>
<dbReference type="InterPro" id="IPR007110">
    <property type="entry name" value="Ig-like_dom"/>
</dbReference>
<dbReference type="PROSITE" id="PS50835">
    <property type="entry name" value="IG_LIKE"/>
    <property type="match status" value="1"/>
</dbReference>
<dbReference type="InterPro" id="IPR003591">
    <property type="entry name" value="Leu-rich_rpt_typical-subtyp"/>
</dbReference>
<gene>
    <name evidence="5" type="ORF">CAUJ_LOCUS4644</name>
</gene>
<keyword evidence="1" id="KW-0433">Leucine-rich repeat</keyword>
<dbReference type="Pfam" id="PF13855">
    <property type="entry name" value="LRR_8"/>
    <property type="match status" value="2"/>
</dbReference>
<dbReference type="InterPro" id="IPR032675">
    <property type="entry name" value="LRR_dom_sf"/>
</dbReference>
<evidence type="ECO:0000313" key="5">
    <source>
        <dbReference type="EMBL" id="CAD6188725.1"/>
    </source>
</evidence>
<accession>A0A8S1GZH5</accession>
<organism evidence="5 6">
    <name type="scientific">Caenorhabditis auriculariae</name>
    <dbReference type="NCBI Taxonomy" id="2777116"/>
    <lineage>
        <taxon>Eukaryota</taxon>
        <taxon>Metazoa</taxon>
        <taxon>Ecdysozoa</taxon>
        <taxon>Nematoda</taxon>
        <taxon>Chromadorea</taxon>
        <taxon>Rhabditida</taxon>
        <taxon>Rhabditina</taxon>
        <taxon>Rhabditomorpha</taxon>
        <taxon>Rhabditoidea</taxon>
        <taxon>Rhabditidae</taxon>
        <taxon>Peloderinae</taxon>
        <taxon>Caenorhabditis</taxon>
    </lineage>
</organism>
<keyword evidence="6" id="KW-1185">Reference proteome</keyword>
<dbReference type="PANTHER" id="PTHR24366:SF96">
    <property type="entry name" value="LEUCINE RICH REPEAT CONTAINING 53"/>
    <property type="match status" value="1"/>
</dbReference>
<dbReference type="Gene3D" id="3.80.10.10">
    <property type="entry name" value="Ribonuclease Inhibitor"/>
    <property type="match status" value="2"/>
</dbReference>
<dbReference type="SUPFAM" id="SSF52058">
    <property type="entry name" value="L domain-like"/>
    <property type="match status" value="1"/>
</dbReference>
<evidence type="ECO:0000256" key="2">
    <source>
        <dbReference type="ARBA" id="ARBA00022729"/>
    </source>
</evidence>
<evidence type="ECO:0000313" key="6">
    <source>
        <dbReference type="Proteomes" id="UP000835052"/>
    </source>
</evidence>
<protein>
    <recommendedName>
        <fullName evidence="4">Ig-like domain-containing protein</fullName>
    </recommendedName>
</protein>
<dbReference type="AlphaFoldDB" id="A0A8S1GZH5"/>
<dbReference type="SMART" id="SM00369">
    <property type="entry name" value="LRR_TYP"/>
    <property type="match status" value="7"/>
</dbReference>
<keyword evidence="3" id="KW-0677">Repeat</keyword>
<dbReference type="PANTHER" id="PTHR24366">
    <property type="entry name" value="IG(IMMUNOGLOBULIN) AND LRR(LEUCINE RICH REPEAT) DOMAINS"/>
    <property type="match status" value="1"/>
</dbReference>
<feature type="domain" description="Ig-like" evidence="4">
    <location>
        <begin position="436"/>
        <end position="547"/>
    </location>
</feature>
<evidence type="ECO:0000256" key="1">
    <source>
        <dbReference type="ARBA" id="ARBA00022614"/>
    </source>
</evidence>
<dbReference type="OrthoDB" id="676979at2759"/>
<evidence type="ECO:0000256" key="3">
    <source>
        <dbReference type="ARBA" id="ARBA00022737"/>
    </source>
</evidence>
<comment type="caution">
    <text evidence="5">The sequence shown here is derived from an EMBL/GenBank/DDBJ whole genome shotgun (WGS) entry which is preliminary data.</text>
</comment>
<dbReference type="EMBL" id="CAJGYM010000009">
    <property type="protein sequence ID" value="CAD6188725.1"/>
    <property type="molecule type" value="Genomic_DNA"/>
</dbReference>